<evidence type="ECO:0000256" key="1">
    <source>
        <dbReference type="SAM" id="MobiDB-lite"/>
    </source>
</evidence>
<evidence type="ECO:0000313" key="2">
    <source>
        <dbReference type="EMBL" id="KAG8069330.1"/>
    </source>
</evidence>
<dbReference type="Proteomes" id="UP000729402">
    <property type="component" value="Unassembled WGS sequence"/>
</dbReference>
<feature type="region of interest" description="Disordered" evidence="1">
    <location>
        <begin position="1"/>
        <end position="45"/>
    </location>
</feature>
<dbReference type="EMBL" id="JAAALK010000284">
    <property type="protein sequence ID" value="KAG8069331.1"/>
    <property type="molecule type" value="Genomic_DNA"/>
</dbReference>
<dbReference type="OrthoDB" id="10443238at2759"/>
<dbReference type="AlphaFoldDB" id="A0A8J5VIP5"/>
<feature type="region of interest" description="Disordered" evidence="1">
    <location>
        <begin position="278"/>
        <end position="328"/>
    </location>
</feature>
<sequence>MDSASGGDGGSSSGSRKGTDKKKIATTGKKIAKPRERRRGDGIEKLEMIRTQNEMAERLQNMQNSLMQPPPIPAGTNCRGLVLNLQNYFRQPPPISVGTNHSRGLENAAMLPSVLQQRSPHHNLQNSLIREPPPNLIPVGTDQRRVLENAAKLPSFLLPRSPHHNLQNTLIRHPSLNLIPAGTDESRVLQGENATTLPSILVPSWSTPQPYDVNIGASSSSLPYYRPPHPLYAMGVEGYRVKGDMSSGQFQSTAIRPAGAYEAAFYPNSNNVLMPPPTNNVMLPEQPHRQEVQYIDLESDEEEESGHKKSADQSNSNGPEELDLELKL</sequence>
<gene>
    <name evidence="2" type="ORF">GUJ93_ZPchr0005g14239</name>
</gene>
<organism evidence="2 3">
    <name type="scientific">Zizania palustris</name>
    <name type="common">Northern wild rice</name>
    <dbReference type="NCBI Taxonomy" id="103762"/>
    <lineage>
        <taxon>Eukaryota</taxon>
        <taxon>Viridiplantae</taxon>
        <taxon>Streptophyta</taxon>
        <taxon>Embryophyta</taxon>
        <taxon>Tracheophyta</taxon>
        <taxon>Spermatophyta</taxon>
        <taxon>Magnoliopsida</taxon>
        <taxon>Liliopsida</taxon>
        <taxon>Poales</taxon>
        <taxon>Poaceae</taxon>
        <taxon>BOP clade</taxon>
        <taxon>Oryzoideae</taxon>
        <taxon>Oryzeae</taxon>
        <taxon>Zizaniinae</taxon>
        <taxon>Zizania</taxon>
    </lineage>
</organism>
<feature type="compositionally biased region" description="Gly residues" evidence="1">
    <location>
        <begin position="1"/>
        <end position="12"/>
    </location>
</feature>
<name>A0A8J5VIP5_ZIZPA</name>
<proteinExistence type="predicted"/>
<dbReference type="EMBL" id="JAAALK010000284">
    <property type="protein sequence ID" value="KAG8069332.1"/>
    <property type="molecule type" value="Genomic_DNA"/>
</dbReference>
<evidence type="ECO:0000313" key="3">
    <source>
        <dbReference type="Proteomes" id="UP000729402"/>
    </source>
</evidence>
<reference evidence="2" key="1">
    <citation type="journal article" date="2021" name="bioRxiv">
        <title>Whole Genome Assembly and Annotation of Northern Wild Rice, Zizania palustris L., Supports a Whole Genome Duplication in the Zizania Genus.</title>
        <authorList>
            <person name="Haas M."/>
            <person name="Kono T."/>
            <person name="Macchietto M."/>
            <person name="Millas R."/>
            <person name="McGilp L."/>
            <person name="Shao M."/>
            <person name="Duquette J."/>
            <person name="Hirsch C.N."/>
            <person name="Kimball J."/>
        </authorList>
    </citation>
    <scope>NUCLEOTIDE SEQUENCE</scope>
    <source>
        <tissue evidence="2">Fresh leaf tissue</tissue>
    </source>
</reference>
<reference evidence="2" key="2">
    <citation type="submission" date="2021-02" db="EMBL/GenBank/DDBJ databases">
        <authorList>
            <person name="Kimball J.A."/>
            <person name="Haas M.W."/>
            <person name="Macchietto M."/>
            <person name="Kono T."/>
            <person name="Duquette J."/>
            <person name="Shao M."/>
        </authorList>
    </citation>
    <scope>NUCLEOTIDE SEQUENCE</scope>
    <source>
        <tissue evidence="2">Fresh leaf tissue</tissue>
    </source>
</reference>
<accession>A0A8J5VIP5</accession>
<keyword evidence="3" id="KW-1185">Reference proteome</keyword>
<comment type="caution">
    <text evidence="2">The sequence shown here is derived from an EMBL/GenBank/DDBJ whole genome shotgun (WGS) entry which is preliminary data.</text>
</comment>
<dbReference type="EMBL" id="JAAALK010000284">
    <property type="protein sequence ID" value="KAG8069330.1"/>
    <property type="molecule type" value="Genomic_DNA"/>
</dbReference>
<protein>
    <submittedName>
        <fullName evidence="2">Uncharacterized protein</fullName>
    </submittedName>
</protein>